<dbReference type="FunFam" id="3.10.20.90:FF:000208">
    <property type="entry name" value="Small ubiquitin-related modifier"/>
    <property type="match status" value="1"/>
</dbReference>
<accession>A0A6V7NNQ9</accession>
<dbReference type="InterPro" id="IPR000626">
    <property type="entry name" value="Ubiquitin-like_dom"/>
</dbReference>
<reference evidence="4" key="1">
    <citation type="submission" date="2020-07" db="EMBL/GenBank/DDBJ databases">
        <authorList>
            <person name="Lin J."/>
        </authorList>
    </citation>
    <scope>NUCLEOTIDE SEQUENCE</scope>
</reference>
<name>A0A6V7NNQ9_ANACO</name>
<organism evidence="4">
    <name type="scientific">Ananas comosus var. bracteatus</name>
    <name type="common">red pineapple</name>
    <dbReference type="NCBI Taxonomy" id="296719"/>
    <lineage>
        <taxon>Eukaryota</taxon>
        <taxon>Viridiplantae</taxon>
        <taxon>Streptophyta</taxon>
        <taxon>Embryophyta</taxon>
        <taxon>Tracheophyta</taxon>
        <taxon>Spermatophyta</taxon>
        <taxon>Magnoliopsida</taxon>
        <taxon>Liliopsida</taxon>
        <taxon>Poales</taxon>
        <taxon>Bromeliaceae</taxon>
        <taxon>Bromelioideae</taxon>
        <taxon>Ananas</taxon>
    </lineage>
</organism>
<feature type="region of interest" description="Disordered" evidence="2">
    <location>
        <begin position="1"/>
        <end position="28"/>
    </location>
</feature>
<dbReference type="CDD" id="cd16116">
    <property type="entry name" value="Ubl_Smt3_like"/>
    <property type="match status" value="1"/>
</dbReference>
<feature type="domain" description="Ubiquitin-like" evidence="3">
    <location>
        <begin position="26"/>
        <end position="103"/>
    </location>
</feature>
<proteinExistence type="inferred from homology"/>
<keyword evidence="1" id="KW-0833">Ubl conjugation pathway</keyword>
<comment type="similarity">
    <text evidence="1">Belongs to the ubiquitin family. SUMO subfamily.</text>
</comment>
<gene>
    <name evidence="4" type="ORF">CB5_LOCUS3461</name>
</gene>
<keyword evidence="1" id="KW-0539">Nucleus</keyword>
<dbReference type="Gene3D" id="3.10.20.90">
    <property type="entry name" value="Phosphatidylinositol 3-kinase Catalytic Subunit, Chain A, domain 1"/>
    <property type="match status" value="1"/>
</dbReference>
<dbReference type="AlphaFoldDB" id="A0A6V7NNQ9"/>
<evidence type="ECO:0000313" key="4">
    <source>
        <dbReference type="EMBL" id="CAD1820250.1"/>
    </source>
</evidence>
<dbReference type="GO" id="GO:0005634">
    <property type="term" value="C:nucleus"/>
    <property type="evidence" value="ECO:0007669"/>
    <property type="project" value="UniProtKB-SubCell"/>
</dbReference>
<comment type="subcellular location">
    <subcellularLocation>
        <location evidence="1">Nucleus</location>
    </subcellularLocation>
</comment>
<dbReference type="PROSITE" id="PS50053">
    <property type="entry name" value="UBIQUITIN_2"/>
    <property type="match status" value="1"/>
</dbReference>
<dbReference type="SUPFAM" id="SSF54236">
    <property type="entry name" value="Ubiquitin-like"/>
    <property type="match status" value="1"/>
</dbReference>
<protein>
    <recommendedName>
        <fullName evidence="1">Small ubiquitin-related modifier</fullName>
        <shortName evidence="1">SUMO</shortName>
    </recommendedName>
</protein>
<dbReference type="InterPro" id="IPR022617">
    <property type="entry name" value="Rad60/SUMO-like_dom"/>
</dbReference>
<dbReference type="PANTHER" id="PTHR10562">
    <property type="entry name" value="SMALL UBIQUITIN-RELATED MODIFIER"/>
    <property type="match status" value="1"/>
</dbReference>
<sequence length="108" mass="12081">MSRMEDEESNSVGMSGIDDGDKKPANQINLKVRGQDGIEVCFRIKRASQLQKLMTAYCNRQSLDVNTVVFLYEGRRLRAQQTPTELDMEDGDEIDAMLHQTGGGSQNV</sequence>
<evidence type="ECO:0000256" key="2">
    <source>
        <dbReference type="SAM" id="MobiDB-lite"/>
    </source>
</evidence>
<dbReference type="SMART" id="SM00213">
    <property type="entry name" value="UBQ"/>
    <property type="match status" value="1"/>
</dbReference>
<dbReference type="InterPro" id="IPR029071">
    <property type="entry name" value="Ubiquitin-like_domsf"/>
</dbReference>
<dbReference type="Pfam" id="PF11976">
    <property type="entry name" value="Rad60-SLD"/>
    <property type="match status" value="1"/>
</dbReference>
<evidence type="ECO:0000259" key="3">
    <source>
        <dbReference type="PROSITE" id="PS50053"/>
    </source>
</evidence>
<evidence type="ECO:0000256" key="1">
    <source>
        <dbReference type="RuleBase" id="RU361190"/>
    </source>
</evidence>
<dbReference type="EMBL" id="LR862140">
    <property type="protein sequence ID" value="CAD1820250.1"/>
    <property type="molecule type" value="Genomic_DNA"/>
</dbReference>